<dbReference type="SUPFAM" id="SSF49899">
    <property type="entry name" value="Concanavalin A-like lectins/glucanases"/>
    <property type="match status" value="1"/>
</dbReference>
<evidence type="ECO:0000313" key="3">
    <source>
        <dbReference type="Proteomes" id="UP000295008"/>
    </source>
</evidence>
<evidence type="ECO:0000259" key="1">
    <source>
        <dbReference type="PROSITE" id="PS50853"/>
    </source>
</evidence>
<dbReference type="Pfam" id="PF13550">
    <property type="entry name" value="Phage-tail_3"/>
    <property type="match status" value="1"/>
</dbReference>
<dbReference type="InterPro" id="IPR013320">
    <property type="entry name" value="ConA-like_dom_sf"/>
</dbReference>
<dbReference type="SUPFAM" id="SSF49265">
    <property type="entry name" value="Fibronectin type III"/>
    <property type="match status" value="1"/>
</dbReference>
<dbReference type="InterPro" id="IPR053171">
    <property type="entry name" value="Viral_Tip_Attach_Protein"/>
</dbReference>
<dbReference type="SMART" id="SM00060">
    <property type="entry name" value="FN3"/>
    <property type="match status" value="6"/>
</dbReference>
<proteinExistence type="predicted"/>
<organism evidence="2 3">
    <name type="scientific">Hydrogenispora ethanolica</name>
    <dbReference type="NCBI Taxonomy" id="1082276"/>
    <lineage>
        <taxon>Bacteria</taxon>
        <taxon>Bacillati</taxon>
        <taxon>Bacillota</taxon>
        <taxon>Hydrogenispora</taxon>
    </lineage>
</organism>
<keyword evidence="3" id="KW-1185">Reference proteome</keyword>
<dbReference type="NCBIfam" id="NF040662">
    <property type="entry name" value="attach_TipJ_rel"/>
    <property type="match status" value="1"/>
</dbReference>
<dbReference type="PROSITE" id="PS50853">
    <property type="entry name" value="FN3"/>
    <property type="match status" value="1"/>
</dbReference>
<dbReference type="PANTHER" id="PTHR36251:SF2">
    <property type="entry name" value="GIFSY-2 PROPHAGE HOST SPECIFICITY PROTEIN J, PHAGE LAMBDA"/>
    <property type="match status" value="1"/>
</dbReference>
<dbReference type="EMBL" id="SLUN01000001">
    <property type="protein sequence ID" value="TCL76811.1"/>
    <property type="molecule type" value="Genomic_DNA"/>
</dbReference>
<dbReference type="Proteomes" id="UP000295008">
    <property type="component" value="Unassembled WGS sequence"/>
</dbReference>
<dbReference type="Gene3D" id="2.60.40.10">
    <property type="entry name" value="Immunoglobulins"/>
    <property type="match status" value="5"/>
</dbReference>
<dbReference type="Pfam" id="PF24801">
    <property type="entry name" value="FNIII-A_GpJ"/>
    <property type="match status" value="1"/>
</dbReference>
<sequence>MNQLTLVIIKNPFDIERDRVVRELSFVPGQPVFDYLRGSYPAEPAEIDIVHNGRILADDEYGRTTPGPGDFIVAMPRVAKGSSKSKNILSMVASIGLMMLSMGVGNLVESGLWRGIGVSWSNPWSYAAAMATNLVGGIAMSHWFPPAKLDMKQESLTYGWNGVQNQIGQGNPVQITFGRVRTGGQLLQSHVSVEDDKQYLNLLFCGGEGPCQYDGDGESNPDDPDDAVDHVPGIAAIQINGNPLENYSGVKVYKRAGLNHQSVIPGFADAYVEQPLSFALSAEYATATTTGDNVQGLEIALDFPTGLYRMDDGEVKSGQFRAEIQYRLHDAPEGSAWNTKEWSFSRSTRMPFKSTISIDHLNPGQYDVRVKCLAKPNSELVIQWSNLAQIIYDDFVRPGKILLAIKALATDQLSGGLPTVTWEQTRDQVWVWNPRGAAGGCYETRDADNPAWACYWLIHRLYRLTDSRTGVRHDVVRGVPADRIDYDAFAEWARCCDGVRLDDPAGTPDPKRRLRVNLVLDTAQNLWEALRLIAPLGRGNVFLKGTRYSCVCDQPGQPVVQLFNMANIGLNSFNEQFADTKDRANAIEVTFFNKGKDYQRDTITVYAADYNTAATVQNPTQVTLRGCVTLEQAYRHGRYLLRTNRYNTRTCSWSAEADSIACTIGDVVAVQHDVPLWGAGGRIVAAEAGGVTLDRPVRLDEGQSYALKVRLADDTLVDKALVNTCPGGESFIETAALQVITPFDAVPAAGDLYSFGAVQKVAKPFKILSITKDHVNQRRKISALEYNEAVYDESGDEPPALNYSAGKEALSGLIASHHMDGTGAVWLDIAWTPSRGMYYGAQVEIDGRKVQKIEAPQAAFSWQVGVPGQYAIRVAALDQFGNPCGAATLTYTATAKPAPADVSEVRLSENTFLLRDGTALSDIRVSFRPSGEIVREFRVYYALDGSAVWNFAGATPEPAYTIKAIPNTQTVTVKVCAVDRLGNESAGTVSEAFRLTGKSDPPGDVAGLTAVQDDYNRARVILTWPALDPVLHPDLRGYEVRVGASWSAGTKIGGLTTDLTSSYTVPASGNYAFWVKGVDNSGNSSVNAAGKSLYVEAKPNAPTAGTVLQDANDRSNLLISWSAVSDKDLAAYEVRLGNSWDSGAAVGVTKETGLQYRIGASGVYNFMICSRNTAGFRSTVLNLAFNAGVEPSNVTGFVVEQSDTDRRILKCRWTGIADKDLAYYEIRKGALWNSAAVVATKIGNPYYDDVATAEETATFLIKAVNKAGFASNDPAAQIVSVTLTPNQPGGGSVLSDYDNRLKLKVSWEKVPDLDIDYYELKYENTVIARTSETSYPFAVGSGGVHHFAARSRNKAGFYSSALNLAITIQAEPAAVTGFTIQQSPLDRRILQFAWNPVADSDLSHYEIRKGANWDSAAVFATGLKTTALEKMVTAEETANFLIKAITSGGVGSANAAAKSLAIALKPSKPGPGTIAPSPANHAQLVLTWQPVADTDLVNYEIRRGGAWESATLIGTTRESSYTYSVTASGSYTFLICAKNVGGLYSNPLSLATVANIEPSDVAGFAAEQWGNDRSKVRLTWNAIPDLDLDYYEIREGANWDLGTVVATRLTGLVCDASIAAERLYRFWIAAVNKAGKTSLNPAPVEGRFDLNPSPPQGLTVAADPNDRSNLQIAWTGITDLDLQDYSLKVGLDWDSGAEIARTKELKTAWKPPASGTYKFMLRARNNAGFESDEIAAVFEARIEPADVTGFVAYQNGTVVAMSWDKSLESDVVAYEIREGATFDNGAALVVTGLSETSYSVAVDTETSKRYHIKAINRAGYYSREAASAGVTIANLPPKNVMFDYNEIELQDGSHENTEFGESQFNYANFGGRFMDYPNIKFAEVGGQTVLKLKKIPITFSRNSMAYLTDGTAVGIDQPRFETVDGKAGIFVEEGTTNLITSGAVDASGLAPMNYSGSSITRTIVQDNFFGTVINVSRVVNATSNGDFRISITTAASVKGRAFTGSIWLRSNTGSNQNLALWFAQAADTELTVSYITVTPTWQRFTINHPSFTQDGMQLRFYVAGFKEISACYAQIEEKPYATSFTINTRNSEDLSVPMDGMSPSKGTIEITANINARFHSATNPRWSMILSTGKIPGGTSLEVNQISFRRSPNSTRWSCVVSNSAGTTYSIPFANVIPDGIHRFKFCWDETGGKAYLDNVLVGTCDASYLPNQFESVLYVGRWIQGGLQINSYISDLRLSNIARTDAPDLTKPLPVDEYTVAKYDFTSSLDAFYKSGTYLCARKDMGSVITANIVTQFVSTVLLRSGVSAKLQYRVSRDGTLWTEWQDFAPVLTTFRYAEFRVLLNASDTARTPEVNILREIIDVPDVDRYGAAVIPAGGTDVAYGRKYWEAPVVNPAAIGPGLRAELISVGKEQFRVRVLNAAGADVGGTINWLARGF</sequence>
<reference evidence="2 3" key="1">
    <citation type="submission" date="2019-03" db="EMBL/GenBank/DDBJ databases">
        <title>Genomic Encyclopedia of Type Strains, Phase IV (KMG-IV): sequencing the most valuable type-strain genomes for metagenomic binning, comparative biology and taxonomic classification.</title>
        <authorList>
            <person name="Goeker M."/>
        </authorList>
    </citation>
    <scope>NUCLEOTIDE SEQUENCE [LARGE SCALE GENOMIC DNA]</scope>
    <source>
        <strain evidence="2 3">LX-B</strain>
    </source>
</reference>
<evidence type="ECO:0000313" key="2">
    <source>
        <dbReference type="EMBL" id="TCL76811.1"/>
    </source>
</evidence>
<dbReference type="InterPro" id="IPR013783">
    <property type="entry name" value="Ig-like_fold"/>
</dbReference>
<protein>
    <submittedName>
        <fullName evidence="2">Putative phage tail protein</fullName>
    </submittedName>
</protein>
<dbReference type="InterPro" id="IPR036116">
    <property type="entry name" value="FN3_sf"/>
</dbReference>
<name>A0A4R1SBD7_HYDET</name>
<gene>
    <name evidence="2" type="ORF">EDC14_100193</name>
</gene>
<dbReference type="InterPro" id="IPR003961">
    <property type="entry name" value="FN3_dom"/>
</dbReference>
<accession>A0A4R1SBD7</accession>
<dbReference type="InterPro" id="IPR032876">
    <property type="entry name" value="J_dom"/>
</dbReference>
<dbReference type="InterPro" id="IPR055385">
    <property type="entry name" value="GpJ_HDII-ins2"/>
</dbReference>
<dbReference type="PANTHER" id="PTHR36251">
    <property type="entry name" value="FELS-1 PROPHAGE HOST SPECIFICITY PROTEIN-RELATED"/>
    <property type="match status" value="1"/>
</dbReference>
<dbReference type="OrthoDB" id="1681440at2"/>
<dbReference type="RefSeq" id="WP_132012211.1">
    <property type="nucleotide sequence ID" value="NZ_SLUN01000001.1"/>
</dbReference>
<comment type="caution">
    <text evidence="2">The sequence shown here is derived from an EMBL/GenBank/DDBJ whole genome shotgun (WGS) entry which is preliminary data.</text>
</comment>
<feature type="domain" description="Fibronectin type-III" evidence="1">
    <location>
        <begin position="1470"/>
        <end position="1559"/>
    </location>
</feature>